<dbReference type="Pfam" id="PF00454">
    <property type="entry name" value="PI3_PI4_kinase"/>
    <property type="match status" value="1"/>
</dbReference>
<dbReference type="HOGENOM" id="CLU_000178_8_1_1"/>
<dbReference type="KEGG" id="tdl:TDEL_0C02790"/>
<evidence type="ECO:0000259" key="20">
    <source>
        <dbReference type="PROSITE" id="PS50290"/>
    </source>
</evidence>
<dbReference type="RefSeq" id="XP_003680379.1">
    <property type="nucleotide sequence ID" value="XM_003680331.1"/>
</dbReference>
<dbReference type="eggNOG" id="KOG0892">
    <property type="taxonomic scope" value="Eukaryota"/>
</dbReference>
<evidence type="ECO:0000259" key="21">
    <source>
        <dbReference type="PROSITE" id="PS51189"/>
    </source>
</evidence>
<dbReference type="GO" id="GO:0005524">
    <property type="term" value="F:ATP binding"/>
    <property type="evidence" value="ECO:0007669"/>
    <property type="project" value="UniProtKB-KW"/>
</dbReference>
<dbReference type="InterPro" id="IPR011989">
    <property type="entry name" value="ARM-like"/>
</dbReference>
<keyword evidence="10 18" id="KW-0227">DNA damage</keyword>
<dbReference type="GO" id="GO:0042162">
    <property type="term" value="F:telomeric DNA binding"/>
    <property type="evidence" value="ECO:0007669"/>
    <property type="project" value="EnsemblFungi"/>
</dbReference>
<dbReference type="GO" id="GO:0070273">
    <property type="term" value="F:phosphatidylinositol-4-phosphate binding"/>
    <property type="evidence" value="ECO:0007669"/>
    <property type="project" value="EnsemblFungi"/>
</dbReference>
<dbReference type="Gene3D" id="1.25.10.10">
    <property type="entry name" value="Leucine-rich Repeat Variant"/>
    <property type="match status" value="1"/>
</dbReference>
<evidence type="ECO:0000256" key="2">
    <source>
        <dbReference type="ARBA" id="ARBA00004574"/>
    </source>
</evidence>
<reference evidence="23 24" key="1">
    <citation type="journal article" date="2011" name="Proc. Natl. Acad. Sci. U.S.A.">
        <title>Evolutionary erosion of yeast sex chromosomes by mating-type switching accidents.</title>
        <authorList>
            <person name="Gordon J.L."/>
            <person name="Armisen D."/>
            <person name="Proux-Wera E."/>
            <person name="Oheigeartaigh S.S."/>
            <person name="Byrne K.P."/>
            <person name="Wolfe K.H."/>
        </authorList>
    </citation>
    <scope>NUCLEOTIDE SEQUENCE [LARGE SCALE GENOMIC DNA]</scope>
    <source>
        <strain evidence="24">ATCC 10662 / CBS 1146 / NBRC 0425 / NCYC 2629 / NRRL Y-866</strain>
    </source>
</reference>
<dbReference type="FunFam" id="3.30.1010.10:FF:000032">
    <property type="entry name" value="Serine/threonine-protein kinase TEL1"/>
    <property type="match status" value="1"/>
</dbReference>
<comment type="catalytic activity">
    <reaction evidence="17">
        <text>L-seryl-[protein] + ATP = O-phospho-L-seryl-[protein] + ADP + H(+)</text>
        <dbReference type="Rhea" id="RHEA:17989"/>
        <dbReference type="Rhea" id="RHEA-COMP:9863"/>
        <dbReference type="Rhea" id="RHEA-COMP:11604"/>
        <dbReference type="ChEBI" id="CHEBI:15378"/>
        <dbReference type="ChEBI" id="CHEBI:29999"/>
        <dbReference type="ChEBI" id="CHEBI:30616"/>
        <dbReference type="ChEBI" id="CHEBI:83421"/>
        <dbReference type="ChEBI" id="CHEBI:456216"/>
        <dbReference type="EC" id="2.7.11.1"/>
    </reaction>
</comment>
<dbReference type="InterPro" id="IPR003152">
    <property type="entry name" value="FATC_dom"/>
</dbReference>
<dbReference type="SMART" id="SM01343">
    <property type="entry name" value="FATC"/>
    <property type="match status" value="1"/>
</dbReference>
<proteinExistence type="inferred from homology"/>
<evidence type="ECO:0000256" key="18">
    <source>
        <dbReference type="RuleBase" id="RU365027"/>
    </source>
</evidence>
<dbReference type="Pfam" id="PF02260">
    <property type="entry name" value="FATC"/>
    <property type="match status" value="1"/>
</dbReference>
<dbReference type="PROSITE" id="PS00915">
    <property type="entry name" value="PI3_4_KINASE_1"/>
    <property type="match status" value="1"/>
</dbReference>
<dbReference type="Gene3D" id="1.10.1070.11">
    <property type="entry name" value="Phosphatidylinositol 3-/4-kinase, catalytic domain"/>
    <property type="match status" value="1"/>
</dbReference>
<evidence type="ECO:0000256" key="10">
    <source>
        <dbReference type="ARBA" id="ARBA00022763"/>
    </source>
</evidence>
<keyword evidence="9 18" id="KW-0547">Nucleotide-binding</keyword>
<dbReference type="Pfam" id="PF11640">
    <property type="entry name" value="TAN"/>
    <property type="match status" value="1"/>
</dbReference>
<dbReference type="GO" id="GO:0004674">
    <property type="term" value="F:protein serine/threonine kinase activity"/>
    <property type="evidence" value="ECO:0007669"/>
    <property type="project" value="UniProtKB-KW"/>
</dbReference>
<evidence type="ECO:0000256" key="16">
    <source>
        <dbReference type="ARBA" id="ARBA00047899"/>
    </source>
</evidence>
<evidence type="ECO:0000259" key="22">
    <source>
        <dbReference type="PROSITE" id="PS51190"/>
    </source>
</evidence>
<comment type="catalytic activity">
    <reaction evidence="16 18">
        <text>L-threonyl-[protein] + ATP = O-phospho-L-threonyl-[protein] + ADP + H(+)</text>
        <dbReference type="Rhea" id="RHEA:46608"/>
        <dbReference type="Rhea" id="RHEA-COMP:11060"/>
        <dbReference type="Rhea" id="RHEA-COMP:11605"/>
        <dbReference type="ChEBI" id="CHEBI:15378"/>
        <dbReference type="ChEBI" id="CHEBI:30013"/>
        <dbReference type="ChEBI" id="CHEBI:30616"/>
        <dbReference type="ChEBI" id="CHEBI:61977"/>
        <dbReference type="ChEBI" id="CHEBI:456216"/>
        <dbReference type="EC" id="2.7.11.1"/>
    </reaction>
</comment>
<dbReference type="PANTHER" id="PTHR37079">
    <property type="entry name" value="SERINE/THREONINE-PROTEIN KINASE ATM"/>
    <property type="match status" value="1"/>
</dbReference>
<dbReference type="GO" id="GO:0000781">
    <property type="term" value="C:chromosome, telomeric region"/>
    <property type="evidence" value="ECO:0007669"/>
    <property type="project" value="UniProtKB-SubCell"/>
</dbReference>
<dbReference type="SMART" id="SM00146">
    <property type="entry name" value="PI3Kc"/>
    <property type="match status" value="1"/>
</dbReference>
<feature type="domain" description="PI3K/PI4K catalytic" evidence="20">
    <location>
        <begin position="2430"/>
        <end position="2745"/>
    </location>
</feature>
<feature type="domain" description="FAT" evidence="21">
    <location>
        <begin position="1733"/>
        <end position="2318"/>
    </location>
</feature>
<evidence type="ECO:0000313" key="24">
    <source>
        <dbReference type="Proteomes" id="UP000005627"/>
    </source>
</evidence>
<dbReference type="InterPro" id="IPR021668">
    <property type="entry name" value="TAN"/>
</dbReference>
<evidence type="ECO:0000256" key="14">
    <source>
        <dbReference type="ARBA" id="ARBA00022895"/>
    </source>
</evidence>
<gene>
    <name evidence="23" type="primary">TDEL0C02790</name>
    <name evidence="23" type="ORF">TDEL_0C02790</name>
</gene>
<keyword evidence="15 18" id="KW-0539">Nucleus</keyword>
<dbReference type="PANTHER" id="PTHR37079:SF4">
    <property type="entry name" value="SERINE_THREONINE-PROTEIN KINASE ATM"/>
    <property type="match status" value="1"/>
</dbReference>
<keyword evidence="6 18" id="KW-0158">Chromosome</keyword>
<keyword evidence="13 18" id="KW-0156">Chromatin regulator</keyword>
<keyword evidence="11 18" id="KW-0418">Kinase</keyword>
<evidence type="ECO:0000256" key="4">
    <source>
        <dbReference type="ARBA" id="ARBA00012513"/>
    </source>
</evidence>
<comment type="similarity">
    <text evidence="3 18">Belongs to the PI3/PI4-kinase family. ATM subfamily.</text>
</comment>
<evidence type="ECO:0000256" key="3">
    <source>
        <dbReference type="ARBA" id="ARBA00010769"/>
    </source>
</evidence>
<dbReference type="GO" id="GO:0042770">
    <property type="term" value="P:signal transduction in response to DNA damage"/>
    <property type="evidence" value="ECO:0007669"/>
    <property type="project" value="EnsemblFungi"/>
</dbReference>
<dbReference type="PROSITE" id="PS50290">
    <property type="entry name" value="PI3_4_KINASE_3"/>
    <property type="match status" value="1"/>
</dbReference>
<keyword evidence="7 18" id="KW-0723">Serine/threonine-protein kinase</keyword>
<dbReference type="GO" id="GO:0006325">
    <property type="term" value="P:chromatin organization"/>
    <property type="evidence" value="ECO:0007669"/>
    <property type="project" value="UniProtKB-KW"/>
</dbReference>
<evidence type="ECO:0000256" key="9">
    <source>
        <dbReference type="ARBA" id="ARBA00022741"/>
    </source>
</evidence>
<dbReference type="InParanoid" id="G8ZRM6"/>
<dbReference type="InterPro" id="IPR044107">
    <property type="entry name" value="PIKKc_ATM"/>
</dbReference>
<evidence type="ECO:0000313" key="23">
    <source>
        <dbReference type="EMBL" id="CCE91168.1"/>
    </source>
</evidence>
<dbReference type="OrthoDB" id="381190at2759"/>
<evidence type="ECO:0000256" key="19">
    <source>
        <dbReference type="SAM" id="MobiDB-lite"/>
    </source>
</evidence>
<keyword evidence="24" id="KW-1185">Reference proteome</keyword>
<evidence type="ECO:0000256" key="12">
    <source>
        <dbReference type="ARBA" id="ARBA00022840"/>
    </source>
</evidence>
<evidence type="ECO:0000256" key="11">
    <source>
        <dbReference type="ARBA" id="ARBA00022777"/>
    </source>
</evidence>
<evidence type="ECO:0000256" key="15">
    <source>
        <dbReference type="ARBA" id="ARBA00023242"/>
    </source>
</evidence>
<dbReference type="GeneID" id="11500503"/>
<evidence type="ECO:0000256" key="8">
    <source>
        <dbReference type="ARBA" id="ARBA00022679"/>
    </source>
</evidence>
<dbReference type="SUPFAM" id="SSF56112">
    <property type="entry name" value="Protein kinase-like (PK-like)"/>
    <property type="match status" value="1"/>
</dbReference>
<dbReference type="SMART" id="SM01342">
    <property type="entry name" value="TAN"/>
    <property type="match status" value="1"/>
</dbReference>
<sequence>MENGSILSVLDNLHSTKTKERNAALDELTSTLKQTPDLIPTKTLASTCETLVELLDDEHRKYCNLLATVNDSSVGKMSLSENRLSSAAYVLRLFVEKTCSRFKLKTLRLLPAVLPELMVKQNSKSLLEPISVHLTFALYALINSRIFQLKLALHQWVSLAETICHYLEERLDVSLVDRNISNFISILDSLLSMDCVGLSQVSQTIHRTLMKYLQRIKKQDTNTRLVISVISQLTLKTHCFNIMDTLRLIKETWRQLIVIDVAMNEPIQNELSYLDIYANDLIFNNIPSMIGNEEAEFESYEISLISICREYLITRLTGFKSSTLSIAGVKFSSNLSEKVSFFEFDDFKLKESADIYPWLRIMSITKLLISYFKLLQRNSVERQLFKRRKCESNLPSILRNSQTLSSFLCDSLASGNNEVEIVSLQITAFAAAMHDIDGNDLADLLEVIMSKFENVGLTKWVCFALIPIFTQKDLVVTDEGVNRIFKLCLPLIKQPEFCSVSCALLTVAMKHSNCEMSDMTTISQVSSIYELSDVNGPSSPCNEAFVFWESLQIHGAELGSLSLKAISSKVVDWLKSKWDLLIVPQEDHDRFYEFLAWLCDRKRFGARLTAQVKNFRTYNWKGSWRERYCRWIDQHETRSFILQEEAMYKSIKECSKIERFGSIIVERIVIGDILYRLLELIEGENGLNSVSKFKWVCQVLKLAAYLAGDSNYLNYLLDFKRAASTAVNSIRFTDKNQYKSFFEDVSSLEVPPVIHLVFEGLPMNRIINEFKQLVNQDYEKKHSDQPRILPSIDGEISITEAYASSNITGQSILALSVKALLHVLQNKEAGSSLENWEFLLTYVDNFGTENFILCLPPITSWVASEYQKWPSDGHYLERFTEILSDHLLQGDFSTSSVAVYHVCSYLAAIRNAWLETVDSPLNADCNDILDWIILRFEDTAFCGRLAVKGFSKLLLLMLRYHDLSRGYVNGGKQRIFAAFSRSLRTLDILDVVSELRTVAEYMVNLSHKNQCILFSEISALLDTPQQSIKMSAMYALGMFKISSTSHTNLILTVKDVIHYTGFQHTRVYITSAIKKMASHLGLTDVLQVFNICSYDIIAQWLDNSSNKNKNLSDVCDIVVFGFKDLPQFFRLYTAELVAMYFARSPNNSSILSELVKMAGRSKRQLFLDYYHLIVPLSFVTGGIGEAIYDVAQNLTGNSFLKTQSQLLLYRWVLRFLDLGSNYETGTIIESFRPQNLRVKELYISHPNELRYQYPLHIPLATGMGLLRQMSERHSFCKEDLHFLLMWILSDLTNSLDLLDKLRCIRQIKFILAINEEVLASITFVPNLLPPLCSYLAESKLHNEISDIIVVLLHISRDNKLDIADELLQLFSHVLMMKRGLCEEVSRSLKEELKQTTNCAGRFKRTLRYCNDAIESMTLSTEVYMNNEILETESCNKNSILLLSLLFDCAQKPYHIVFDEQPSMLSVQNLLKFEVPKDVASENFQLWLAYYLSAFNETNYARLLDTKRDIYLASNYDKLFNNFGSLECLIDNYLAIEERSLLLESCSVKFFCQTLTALFLNNPKYDDEKALVIKKMIPPEKCGNDCLLITDHVFSSIHNQPEKSMSDMQHFLRNVFLIEKIPYFEWLIQFNTALLHHVTQSVPNCNLFRPLLSKSNSFAQNALPILFNLLICYDHKTAFEWIPDLFTYMLELLKCDDSHEKIKSCLCIVNMLMTGKRLEERRSTSCFSRLPLKIICEAAIKSGQITFAYMVYEMLYMTEASHLDIELLRTIYESLGDVDLLSGLPAPHSLIGALHFVSEIEPKTQKNFMFNNAVLDAQFPASDFIQRSSLLKATEYQGYYGIANCLSKEQPLSKNIAYDYKWALQLSRWDLPTPQRIDSKEKSLYLTLKKISYDAPHPSKTIQDSLVQVVECKNDFETPSEWVETIAEMALLKELSDCMSNPENLVATLRKTIDFDRRALYVHDFSDYKSNIQSRYMLSKLLLNRSDEFPSISSADLTICTGALLANYVQLAVQEKCPQDALKNAVLLDSLESEGNSSVKLERLRSYVSAIALWECNDVKTPVLIMKDLFNDKSNNAVAERSLNELTEVSNDEVQALLVKWSSKSRIETPSTIYENYVNHFEASIKSHDSRAEVFYIMADFLDGQVKRLRDQGEIEERQKRCEKGSEELQSLATIYMNTNVPDNERRDAKRHHGRVALQLSNDKEILNNLLVQRVQFVWRALHYFINTMVFTNKYDNDVLDKFCGLWFEHDGDDSVNSLLRKEIGMIPSWKFLPWVNQISSKLSVEETEFQKPLQLTMKRLLFKLPYHSLYSVLSMKLYERHSFTTDSIIPQKIKAVDKILNELQGYDSGSYHRTYVVPLQDFCGMSVDLANTQPPKSATSSKKIHLKNVRMGEYWLSQLPNQKIPLPTIKWKIKSSNDGKAPVSYIASVDETVDISTTGLSLPKIVTFTLSDGSRHKVLMKGSNDDLRQDAIMEQVFQQVNDVLQHDKQMRKLDLNISTYTVIPLGPRAGIIEYVTNSLSLHQILSVLHKNDPVSFNQARKEMKSVQTRSNNERLQTYIKLTQEIKPQLRNFFFDSFPNSDDWFNAKKTYTKGIATTSVVGYLLGLGDRHLNNILLDHHTGKPTHIDLGIAFDQGRLLPIPEMVPFRLTRDIVNGFGVTGVEGLFRRSCEHTYAVLRENYEKVMHVLNILKWDPLYSWVMSPIKKHKHLLETESQDYSNVAFGSEGSKTESKETEQNQQSYRALKGVEEKLIRNGLSVEATIQELIQQASDPRNLSVIYMGWSPFY</sequence>
<dbReference type="Gene3D" id="3.30.1010.10">
    <property type="entry name" value="Phosphatidylinositol 3-kinase Catalytic Subunit, Chain A, domain 4"/>
    <property type="match status" value="1"/>
</dbReference>
<dbReference type="GO" id="GO:0106310">
    <property type="term" value="F:protein serine kinase activity"/>
    <property type="evidence" value="ECO:0007669"/>
    <property type="project" value="RHEA"/>
</dbReference>
<dbReference type="InterPro" id="IPR014009">
    <property type="entry name" value="PIK_FAT"/>
</dbReference>
<name>G8ZRM6_TORDE</name>
<dbReference type="Proteomes" id="UP000005627">
    <property type="component" value="Chromosome 3"/>
</dbReference>
<feature type="domain" description="FATC" evidence="22">
    <location>
        <begin position="2754"/>
        <end position="2786"/>
    </location>
</feature>
<evidence type="ECO:0000256" key="7">
    <source>
        <dbReference type="ARBA" id="ARBA00022527"/>
    </source>
</evidence>
<evidence type="ECO:0000256" key="17">
    <source>
        <dbReference type="ARBA" id="ARBA00048679"/>
    </source>
</evidence>
<dbReference type="EC" id="2.7.11.1" evidence="4 18"/>
<dbReference type="PROSITE" id="PS00916">
    <property type="entry name" value="PI3_4_KINASE_2"/>
    <property type="match status" value="1"/>
</dbReference>
<dbReference type="InterPro" id="IPR036940">
    <property type="entry name" value="PI3/4_kinase_cat_sf"/>
</dbReference>
<evidence type="ECO:0000256" key="5">
    <source>
        <dbReference type="ARBA" id="ARBA00014619"/>
    </source>
</evidence>
<keyword evidence="8 18" id="KW-0808">Transferase</keyword>
<dbReference type="FunCoup" id="G8ZRM6">
    <property type="interactions" value="117"/>
</dbReference>
<dbReference type="PROSITE" id="PS51189">
    <property type="entry name" value="FAT"/>
    <property type="match status" value="1"/>
</dbReference>
<dbReference type="InterPro" id="IPR000403">
    <property type="entry name" value="PI3/4_kinase_cat_dom"/>
</dbReference>
<dbReference type="InterPro" id="IPR018936">
    <property type="entry name" value="PI3/4_kinase_CS"/>
</dbReference>
<dbReference type="GO" id="GO:0005634">
    <property type="term" value="C:nucleus"/>
    <property type="evidence" value="ECO:0007669"/>
    <property type="project" value="UniProtKB-SubCell"/>
</dbReference>
<dbReference type="EMBL" id="HE616744">
    <property type="protein sequence ID" value="CCE91168.1"/>
    <property type="molecule type" value="Genomic_DNA"/>
</dbReference>
<accession>G8ZRM6</accession>
<protein>
    <recommendedName>
        <fullName evidence="5 18">Serine/threonine-protein kinase Tel1</fullName>
        <ecNumber evidence="4 18">2.7.11.1</ecNumber>
    </recommendedName>
</protein>
<dbReference type="GO" id="GO:0000723">
    <property type="term" value="P:telomere maintenance"/>
    <property type="evidence" value="ECO:0007669"/>
    <property type="project" value="EnsemblFungi"/>
</dbReference>
<dbReference type="CDD" id="cd05171">
    <property type="entry name" value="PIKKc_ATM"/>
    <property type="match status" value="1"/>
</dbReference>
<dbReference type="GO" id="GO:0006302">
    <property type="term" value="P:double-strand break repair"/>
    <property type="evidence" value="ECO:0007669"/>
    <property type="project" value="EnsemblFungi"/>
</dbReference>
<dbReference type="InterPro" id="IPR038980">
    <property type="entry name" value="ATM_plant"/>
</dbReference>
<comment type="subcellular location">
    <subcellularLocation>
        <location evidence="2 18">Chromosome</location>
        <location evidence="2 18">Telomere</location>
    </subcellularLocation>
    <subcellularLocation>
        <location evidence="1 18">Nucleus</location>
    </subcellularLocation>
</comment>
<dbReference type="InterPro" id="IPR011009">
    <property type="entry name" value="Kinase-like_dom_sf"/>
</dbReference>
<organism evidence="23 24">
    <name type="scientific">Torulaspora delbrueckii</name>
    <name type="common">Yeast</name>
    <name type="synonym">Candida colliculosa</name>
    <dbReference type="NCBI Taxonomy" id="4950"/>
    <lineage>
        <taxon>Eukaryota</taxon>
        <taxon>Fungi</taxon>
        <taxon>Dikarya</taxon>
        <taxon>Ascomycota</taxon>
        <taxon>Saccharomycotina</taxon>
        <taxon>Saccharomycetes</taxon>
        <taxon>Saccharomycetales</taxon>
        <taxon>Saccharomycetaceae</taxon>
        <taxon>Torulaspora</taxon>
    </lineage>
</organism>
<feature type="region of interest" description="Disordered" evidence="19">
    <location>
        <begin position="2721"/>
        <end position="2740"/>
    </location>
</feature>
<evidence type="ECO:0000256" key="6">
    <source>
        <dbReference type="ARBA" id="ARBA00022454"/>
    </source>
</evidence>
<keyword evidence="14 18" id="KW-0779">Telomere</keyword>
<dbReference type="STRING" id="1076872.G8ZRM6"/>
<evidence type="ECO:0000256" key="13">
    <source>
        <dbReference type="ARBA" id="ARBA00022853"/>
    </source>
</evidence>
<comment type="function">
    <text evidence="18">Serine/threonine protein kinase which activates checkpoint signaling upon genotoxic stresses such as ionizing radiation (IR), ultraviolet light (UV), or DNA replication stalling, thereby acting as a DNA damage sensor. Recognizes the substrate consensus sequence [ST]-Q. Phosphorylates histone H2A to form H2AS128ph (gamma-H2A) at sites of DNA damage, involved in the regulation of DNA damage response mechanism. Required for the control of telomere length and genome stability.</text>
</comment>
<evidence type="ECO:0000256" key="1">
    <source>
        <dbReference type="ARBA" id="ARBA00004123"/>
    </source>
</evidence>
<keyword evidence="12 18" id="KW-0067">ATP-binding</keyword>
<dbReference type="PROSITE" id="PS51190">
    <property type="entry name" value="FATC"/>
    <property type="match status" value="1"/>
</dbReference>